<organism evidence="1">
    <name type="scientific">Pinus koraiensis</name>
    <name type="common">Korean pine</name>
    <dbReference type="NCBI Taxonomy" id="88728"/>
    <lineage>
        <taxon>Eukaryota</taxon>
        <taxon>Viridiplantae</taxon>
        <taxon>Streptophyta</taxon>
        <taxon>Embryophyta</taxon>
        <taxon>Tracheophyta</taxon>
        <taxon>Spermatophyta</taxon>
        <taxon>Pinopsida</taxon>
        <taxon>Pinidae</taxon>
        <taxon>Conifers I</taxon>
        <taxon>Pinales</taxon>
        <taxon>Pinaceae</taxon>
        <taxon>Pinus</taxon>
        <taxon>Pinus subgen. Strobus</taxon>
    </lineage>
</organism>
<dbReference type="EMBL" id="AY228468">
    <property type="protein sequence ID" value="AAO74024.1"/>
    <property type="molecule type" value="Genomic_DNA"/>
</dbReference>
<reference evidence="1" key="1">
    <citation type="submission" date="2007-04" db="EMBL/GenBank/DDBJ databases">
        <authorList>
            <person name="Noh E.W."/>
            <person name="Lee J.S."/>
            <person name="Choi Y.I."/>
            <person name="Han M.S."/>
            <person name="Yi Y.S."/>
            <person name="Han S.U."/>
        </authorList>
    </citation>
    <scope>NUCLEOTIDE SEQUENCE</scope>
</reference>
<evidence type="ECO:0000313" key="1">
    <source>
        <dbReference type="EMBL" id="AAO74024.1"/>
    </source>
</evidence>
<proteinExistence type="predicted"/>
<dbReference type="RefSeq" id="NP_817176.1">
    <property type="nucleotide sequence ID" value="NC_004677.2"/>
</dbReference>
<protein>
    <submittedName>
        <fullName evidence="1">ORF53c</fullName>
    </submittedName>
</protein>
<dbReference type="AlphaFoldDB" id="Q85X39"/>
<accession>Q85X39</accession>
<name>Q85X39_PINKO</name>
<geneLocation type="chloroplast" evidence="1"/>
<keyword evidence="1" id="KW-0934">Plastid</keyword>
<sequence length="53" mass="6083">MRKNHGFHRFYGSFSNGKVLSIRRSLLFISKIGYEYVIGNLYGLPSPALLLNH</sequence>
<keyword evidence="1" id="KW-0150">Chloroplast</keyword>
<dbReference type="GeneID" id="1450732"/>